<comment type="pathway">
    <text evidence="1">Amino-acid biosynthesis; S-adenosyl-L-methionine biosynthesis; S-adenosyl-L-methionine from L-methionine: step 1/1.</text>
</comment>
<organism evidence="8 9">
    <name type="scientific">Mya arenaria</name>
    <name type="common">Soft-shell clam</name>
    <dbReference type="NCBI Taxonomy" id="6604"/>
    <lineage>
        <taxon>Eukaryota</taxon>
        <taxon>Metazoa</taxon>
        <taxon>Spiralia</taxon>
        <taxon>Lophotrochozoa</taxon>
        <taxon>Mollusca</taxon>
        <taxon>Bivalvia</taxon>
        <taxon>Autobranchia</taxon>
        <taxon>Heteroconchia</taxon>
        <taxon>Euheterodonta</taxon>
        <taxon>Imparidentia</taxon>
        <taxon>Neoheterodontei</taxon>
        <taxon>Myida</taxon>
        <taxon>Myoidea</taxon>
        <taxon>Myidae</taxon>
        <taxon>Mya</taxon>
    </lineage>
</organism>
<dbReference type="PANTHER" id="PTHR10491:SF4">
    <property type="entry name" value="METHIONINE ADENOSYLTRANSFERASE 2 SUBUNIT BETA"/>
    <property type="match status" value="1"/>
</dbReference>
<sequence length="297" mass="33298">MSKRVMITGASGLLGRAIYREFKSDSSWDVCGLAFSRTSGDLIKVNITDEEAVKDAVQKFKPEVVIHSAAEKNVDVFEKDPETARKKNILATRYICQAAEQIGAWVVFISTDYVFDGTSPPYKVTDAPNPLNLYGESKVEGEKITLEVNRDNCVLRVPILYGDIERLDESAVTVLFLKVKDTSNQTKMCDLQRRFPTHCKDVAFVLRELAERRTKSKDVAGIYHWSNDENVTKYDMAATMAESFNLPFDHILADKSGSGGAKRPQNAQMDCSRVEQLGIVKRTPFKQGIVDVLKQFV</sequence>
<evidence type="ECO:0000313" key="8">
    <source>
        <dbReference type="EMBL" id="WAQ99005.1"/>
    </source>
</evidence>
<evidence type="ECO:0000256" key="4">
    <source>
        <dbReference type="ARBA" id="ARBA00029977"/>
    </source>
</evidence>
<proteinExistence type="inferred from homology"/>
<dbReference type="InterPro" id="IPR005913">
    <property type="entry name" value="dTDP_dehydrorham_reduct"/>
</dbReference>
<dbReference type="SUPFAM" id="SSF51735">
    <property type="entry name" value="NAD(P)-binding Rossmann-fold domains"/>
    <property type="match status" value="1"/>
</dbReference>
<evidence type="ECO:0000256" key="3">
    <source>
        <dbReference type="ARBA" id="ARBA00021596"/>
    </source>
</evidence>
<comment type="similarity">
    <text evidence="2">Belongs to the dTDP-4-dehydrorhamnose reductase family. MAT2B subfamily.</text>
</comment>
<gene>
    <name evidence="8" type="ORF">MAR_023378</name>
</gene>
<dbReference type="Pfam" id="PF04321">
    <property type="entry name" value="RmlD_sub_bind"/>
    <property type="match status" value="1"/>
</dbReference>
<comment type="function">
    <text evidence="5">Regulatory subunit of S-adenosylmethionine synthetase 2, an enzyme that catalyzes the formation of S-adenosylmethionine from methionine and ATP. Regulates MAT2A catalytic activity by changing its kinetic properties, increasing its affinity for L-methionine. Can bind NADP (in vitro).</text>
</comment>
<reference evidence="8" key="1">
    <citation type="submission" date="2022-11" db="EMBL/GenBank/DDBJ databases">
        <title>Centuries of genome instability and evolution in soft-shell clam transmissible cancer (bioRxiv).</title>
        <authorList>
            <person name="Hart S.F.M."/>
            <person name="Yonemitsu M.A."/>
            <person name="Giersch R.M."/>
            <person name="Beal B.F."/>
            <person name="Arriagada G."/>
            <person name="Davis B.W."/>
            <person name="Ostrander E.A."/>
            <person name="Goff S.P."/>
            <person name="Metzger M.J."/>
        </authorList>
    </citation>
    <scope>NUCLEOTIDE SEQUENCE</scope>
    <source>
        <strain evidence="8">MELC-2E11</strain>
        <tissue evidence="8">Siphon/mantle</tissue>
    </source>
</reference>
<dbReference type="PANTHER" id="PTHR10491">
    <property type="entry name" value="DTDP-4-DEHYDRORHAMNOSE REDUCTASE"/>
    <property type="match status" value="1"/>
</dbReference>
<evidence type="ECO:0000256" key="2">
    <source>
        <dbReference type="ARBA" id="ARBA00008656"/>
    </source>
</evidence>
<evidence type="ECO:0000256" key="6">
    <source>
        <dbReference type="ARBA" id="ARBA00046786"/>
    </source>
</evidence>
<evidence type="ECO:0000256" key="1">
    <source>
        <dbReference type="ARBA" id="ARBA00005224"/>
    </source>
</evidence>
<accession>A0ABY7DVN8</accession>
<evidence type="ECO:0000313" key="9">
    <source>
        <dbReference type="Proteomes" id="UP001164746"/>
    </source>
</evidence>
<evidence type="ECO:0000259" key="7">
    <source>
        <dbReference type="Pfam" id="PF04321"/>
    </source>
</evidence>
<comment type="subunit">
    <text evidence="6">Heterotrimer; composed of a catalytic MAT2A homodimer that binds one regulatory MAT2B chain. Heterohexamer; composed of a central, catalytic MAT2A homotetramer flanked on either side by a regulatory MAT2B chain. NADP binding increases the affinity for MAT2A.</text>
</comment>
<dbReference type="InterPro" id="IPR029903">
    <property type="entry name" value="RmlD-like-bd"/>
</dbReference>
<protein>
    <recommendedName>
        <fullName evidence="3">Methionine adenosyltransferase 2 subunit beta</fullName>
    </recommendedName>
    <alternativeName>
        <fullName evidence="4">Methionine adenosyltransferase II beta</fullName>
    </alternativeName>
</protein>
<dbReference type="EMBL" id="CP111014">
    <property type="protein sequence ID" value="WAQ99005.1"/>
    <property type="molecule type" value="Genomic_DNA"/>
</dbReference>
<feature type="domain" description="RmlD-like substrate binding" evidence="7">
    <location>
        <begin position="4"/>
        <end position="296"/>
    </location>
</feature>
<dbReference type="InterPro" id="IPR036291">
    <property type="entry name" value="NAD(P)-bd_dom_sf"/>
</dbReference>
<dbReference type="Gene3D" id="3.40.50.720">
    <property type="entry name" value="NAD(P)-binding Rossmann-like Domain"/>
    <property type="match status" value="1"/>
</dbReference>
<name>A0ABY7DVN8_MYAAR</name>
<dbReference type="Proteomes" id="UP001164746">
    <property type="component" value="Chromosome 3"/>
</dbReference>
<evidence type="ECO:0000256" key="5">
    <source>
        <dbReference type="ARBA" id="ARBA00045998"/>
    </source>
</evidence>
<keyword evidence="9" id="KW-1185">Reference proteome</keyword>
<dbReference type="CDD" id="cd05254">
    <property type="entry name" value="dTDP_HR_like_SDR_e"/>
    <property type="match status" value="1"/>
</dbReference>